<evidence type="ECO:0000313" key="3">
    <source>
        <dbReference type="EMBL" id="WWD20305.1"/>
    </source>
</evidence>
<name>A0AAJ8MY48_9TREE</name>
<dbReference type="RefSeq" id="XP_031857706.2">
    <property type="nucleotide sequence ID" value="XM_032007985.2"/>
</dbReference>
<feature type="region of interest" description="Disordered" evidence="1">
    <location>
        <begin position="37"/>
        <end position="69"/>
    </location>
</feature>
<proteinExistence type="predicted"/>
<dbReference type="InterPro" id="IPR050177">
    <property type="entry name" value="Lipid_A_modif_metabolic_enz"/>
</dbReference>
<accession>A0AAJ8MY48</accession>
<dbReference type="InterPro" id="IPR001509">
    <property type="entry name" value="Epimerase_deHydtase"/>
</dbReference>
<dbReference type="Pfam" id="PF01370">
    <property type="entry name" value="Epimerase"/>
    <property type="match status" value="1"/>
</dbReference>
<dbReference type="InterPro" id="IPR036291">
    <property type="entry name" value="NAD(P)-bd_dom_sf"/>
</dbReference>
<dbReference type="SUPFAM" id="SSF51735">
    <property type="entry name" value="NAD(P)-binding Rossmann-fold domains"/>
    <property type="match status" value="1"/>
</dbReference>
<dbReference type="AlphaFoldDB" id="A0AAJ8MY48"/>
<reference evidence="3" key="2">
    <citation type="submission" date="2024-01" db="EMBL/GenBank/DDBJ databases">
        <title>Comparative genomics of Cryptococcus and Kwoniella reveals pathogenesis evolution and contrasting modes of karyotype evolution via chromosome fusion or intercentromeric recombination.</title>
        <authorList>
            <person name="Coelho M.A."/>
            <person name="David-Palma M."/>
            <person name="Shea T."/>
            <person name="Bowers K."/>
            <person name="McGinley-Smith S."/>
            <person name="Mohammad A.W."/>
            <person name="Gnirke A."/>
            <person name="Yurkov A.M."/>
            <person name="Nowrousian M."/>
            <person name="Sun S."/>
            <person name="Cuomo C.A."/>
            <person name="Heitman J."/>
        </authorList>
    </citation>
    <scope>NUCLEOTIDE SEQUENCE</scope>
    <source>
        <strain evidence="3">CBS 12478</strain>
    </source>
</reference>
<dbReference type="Gene3D" id="3.40.50.720">
    <property type="entry name" value="NAD(P)-binding Rossmann-like Domain"/>
    <property type="match status" value="1"/>
</dbReference>
<dbReference type="GeneID" id="43592157"/>
<evidence type="ECO:0000259" key="2">
    <source>
        <dbReference type="Pfam" id="PF01370"/>
    </source>
</evidence>
<gene>
    <name evidence="3" type="ORF">CI109_104781</name>
</gene>
<keyword evidence="4" id="KW-1185">Reference proteome</keyword>
<dbReference type="Proteomes" id="UP000322225">
    <property type="component" value="Chromosome 8"/>
</dbReference>
<protein>
    <recommendedName>
        <fullName evidence="2">NAD-dependent epimerase/dehydratase domain-containing protein</fullName>
    </recommendedName>
</protein>
<dbReference type="PANTHER" id="PTHR43245">
    <property type="entry name" value="BIFUNCTIONAL POLYMYXIN RESISTANCE PROTEIN ARNA"/>
    <property type="match status" value="1"/>
</dbReference>
<feature type="domain" description="NAD-dependent epimerase/dehydratase" evidence="2">
    <location>
        <begin position="69"/>
        <end position="251"/>
    </location>
</feature>
<sequence>MFKIVSAYIYPVEMLKTSHFCPSPSIQITSHPTVSAMSSAPASFTPNASLSERRLGNPDLPPPQKKKRVVVTGGSGKLGRWMIREMVEHGWEVWNLDVSPPAPSEAKIPCKFVLCDLKDYGQVIACLSDLDSGYKGVDAVIHLAAIPSPSRAPNHVIFHTNICQTYNILEASRVLGITNLAIASSETVFGIPFYPHPPTSLPIREDVERPESSYSLAKLLGEKMGEQHCRWNPEAKIISIRLSNVMSPEQYVDFEKWQDDPWVRAWNGFCYIDARDCAQAFRLAVESSLKGAHVFNIANADNTFRVPTAELMKKVFPDVKWEPDTQDPREGGISIKKAREMLGFDPKYDWQSEVEKSKK</sequence>
<dbReference type="PANTHER" id="PTHR43245:SF55">
    <property type="entry name" value="NAD(P)-BINDING DOMAIN-CONTAINING PROTEIN"/>
    <property type="match status" value="1"/>
</dbReference>
<reference evidence="3" key="1">
    <citation type="submission" date="2017-08" db="EMBL/GenBank/DDBJ databases">
        <authorList>
            <person name="Cuomo C."/>
            <person name="Billmyre B."/>
            <person name="Heitman J."/>
        </authorList>
    </citation>
    <scope>NUCLEOTIDE SEQUENCE</scope>
    <source>
        <strain evidence="3">CBS 12478</strain>
    </source>
</reference>
<dbReference type="EMBL" id="CP144058">
    <property type="protein sequence ID" value="WWD20305.1"/>
    <property type="molecule type" value="Genomic_DNA"/>
</dbReference>
<evidence type="ECO:0000313" key="4">
    <source>
        <dbReference type="Proteomes" id="UP000322225"/>
    </source>
</evidence>
<feature type="compositionally biased region" description="Polar residues" evidence="1">
    <location>
        <begin position="37"/>
        <end position="50"/>
    </location>
</feature>
<evidence type="ECO:0000256" key="1">
    <source>
        <dbReference type="SAM" id="MobiDB-lite"/>
    </source>
</evidence>
<dbReference type="KEGG" id="ksn:43592157"/>
<organism evidence="3 4">
    <name type="scientific">Kwoniella shandongensis</name>
    <dbReference type="NCBI Taxonomy" id="1734106"/>
    <lineage>
        <taxon>Eukaryota</taxon>
        <taxon>Fungi</taxon>
        <taxon>Dikarya</taxon>
        <taxon>Basidiomycota</taxon>
        <taxon>Agaricomycotina</taxon>
        <taxon>Tremellomycetes</taxon>
        <taxon>Tremellales</taxon>
        <taxon>Cryptococcaceae</taxon>
        <taxon>Kwoniella</taxon>
    </lineage>
</organism>